<dbReference type="Pfam" id="PF01510">
    <property type="entry name" value="Amidase_2"/>
    <property type="match status" value="1"/>
</dbReference>
<name>A0A6J7S2B4_9ZZZZ</name>
<dbReference type="InterPro" id="IPR036505">
    <property type="entry name" value="Amidase/PGRP_sf"/>
</dbReference>
<reference evidence="6" key="1">
    <citation type="submission" date="2020-05" db="EMBL/GenBank/DDBJ databases">
        <authorList>
            <person name="Chiriac C."/>
            <person name="Salcher M."/>
            <person name="Ghai R."/>
            <person name="Kavagutti S V."/>
        </authorList>
    </citation>
    <scope>NUCLEOTIDE SEQUENCE</scope>
</reference>
<keyword evidence="4" id="KW-0961">Cell wall biogenesis/degradation</keyword>
<dbReference type="EMBL" id="CAFBPX010000133">
    <property type="protein sequence ID" value="CAB5035415.1"/>
    <property type="molecule type" value="Genomic_DNA"/>
</dbReference>
<evidence type="ECO:0000256" key="4">
    <source>
        <dbReference type="ARBA" id="ARBA00023316"/>
    </source>
</evidence>
<evidence type="ECO:0000256" key="1">
    <source>
        <dbReference type="ARBA" id="ARBA00001561"/>
    </source>
</evidence>
<evidence type="ECO:0000259" key="5">
    <source>
        <dbReference type="SMART" id="SM00644"/>
    </source>
</evidence>
<dbReference type="PANTHER" id="PTHR30417">
    <property type="entry name" value="N-ACETYLMURAMOYL-L-ALANINE AMIDASE AMID"/>
    <property type="match status" value="1"/>
</dbReference>
<proteinExistence type="predicted"/>
<comment type="catalytic activity">
    <reaction evidence="1">
        <text>Hydrolyzes the link between N-acetylmuramoyl residues and L-amino acid residues in certain cell-wall glycopeptides.</text>
        <dbReference type="EC" id="3.5.1.28"/>
    </reaction>
</comment>
<organism evidence="6">
    <name type="scientific">freshwater metagenome</name>
    <dbReference type="NCBI Taxonomy" id="449393"/>
    <lineage>
        <taxon>unclassified sequences</taxon>
        <taxon>metagenomes</taxon>
        <taxon>ecological metagenomes</taxon>
    </lineage>
</organism>
<feature type="domain" description="N-acetylmuramoyl-L-alanine amidase" evidence="5">
    <location>
        <begin position="50"/>
        <end position="180"/>
    </location>
</feature>
<dbReference type="EC" id="3.5.1.28" evidence="2"/>
<dbReference type="AlphaFoldDB" id="A0A6J7S2B4"/>
<dbReference type="SUPFAM" id="SSF55846">
    <property type="entry name" value="N-acetylmuramoyl-L-alanine amidase-like"/>
    <property type="match status" value="1"/>
</dbReference>
<dbReference type="InterPro" id="IPR002502">
    <property type="entry name" value="Amidase_domain"/>
</dbReference>
<dbReference type="GO" id="GO:0009253">
    <property type="term" value="P:peptidoglycan catabolic process"/>
    <property type="evidence" value="ECO:0007669"/>
    <property type="project" value="InterPro"/>
</dbReference>
<dbReference type="CDD" id="cd06583">
    <property type="entry name" value="PGRP"/>
    <property type="match status" value="1"/>
</dbReference>
<evidence type="ECO:0000256" key="2">
    <source>
        <dbReference type="ARBA" id="ARBA00011901"/>
    </source>
</evidence>
<dbReference type="PANTHER" id="PTHR30417:SF1">
    <property type="entry name" value="N-ACETYLMURAMOYL-L-ALANINE AMIDASE AMID"/>
    <property type="match status" value="1"/>
</dbReference>
<dbReference type="GO" id="GO:0009254">
    <property type="term" value="P:peptidoglycan turnover"/>
    <property type="evidence" value="ECO:0007669"/>
    <property type="project" value="TreeGrafter"/>
</dbReference>
<accession>A0A6J7S2B4</accession>
<dbReference type="SMART" id="SM00644">
    <property type="entry name" value="Ami_2"/>
    <property type="match status" value="1"/>
</dbReference>
<dbReference type="GO" id="GO:0008745">
    <property type="term" value="F:N-acetylmuramoyl-L-alanine amidase activity"/>
    <property type="evidence" value="ECO:0007669"/>
    <property type="project" value="UniProtKB-EC"/>
</dbReference>
<sequence>MLGVLGAALATVALAFGGHAAAAERPPIAWNAIPYPAKRKSEMAAYSQRHYGFSRYGLHNPKVIVQHLTESSTFSAAWNTFAPDIADGELHELPGVCAHFIIDQNGKIHQLVPISLMCRHTVGLNWTAIGIEHVGFRPSDVLARSRVMAASLRLTNWLRCREGIEIKNVIGHNESVQSPYHHERVARLRGQTHDDFPTSSMRKYRAALRKLTC</sequence>
<gene>
    <name evidence="6" type="ORF">UFOPK4175_00799</name>
</gene>
<evidence type="ECO:0000256" key="3">
    <source>
        <dbReference type="ARBA" id="ARBA00022801"/>
    </source>
</evidence>
<dbReference type="GO" id="GO:0071555">
    <property type="term" value="P:cell wall organization"/>
    <property type="evidence" value="ECO:0007669"/>
    <property type="project" value="UniProtKB-KW"/>
</dbReference>
<protein>
    <recommendedName>
        <fullName evidence="2">N-acetylmuramoyl-L-alanine amidase</fullName>
        <ecNumber evidence="2">3.5.1.28</ecNumber>
    </recommendedName>
</protein>
<evidence type="ECO:0000313" key="6">
    <source>
        <dbReference type="EMBL" id="CAB5035415.1"/>
    </source>
</evidence>
<dbReference type="Gene3D" id="3.40.80.10">
    <property type="entry name" value="Peptidoglycan recognition protein-like"/>
    <property type="match status" value="1"/>
</dbReference>
<dbReference type="InterPro" id="IPR051206">
    <property type="entry name" value="NAMLAA_amidase_2"/>
</dbReference>
<keyword evidence="3" id="KW-0378">Hydrolase</keyword>